<protein>
    <submittedName>
        <fullName evidence="1">Uncharacterized protein</fullName>
    </submittedName>
</protein>
<evidence type="ECO:0000313" key="2">
    <source>
        <dbReference type="Proteomes" id="UP000002630"/>
    </source>
</evidence>
<dbReference type="EMBL" id="FN648608">
    <property type="protein sequence ID" value="CBN74784.1"/>
    <property type="molecule type" value="Genomic_DNA"/>
</dbReference>
<dbReference type="EMBL" id="FN649740">
    <property type="protein sequence ID" value="CBN74784.1"/>
    <property type="molecule type" value="Genomic_DNA"/>
</dbReference>
<organism evidence="1 2">
    <name type="scientific">Ectocarpus siliculosus</name>
    <name type="common">Brown alga</name>
    <name type="synonym">Conferva siliculosa</name>
    <dbReference type="NCBI Taxonomy" id="2880"/>
    <lineage>
        <taxon>Eukaryota</taxon>
        <taxon>Sar</taxon>
        <taxon>Stramenopiles</taxon>
        <taxon>Ochrophyta</taxon>
        <taxon>PX clade</taxon>
        <taxon>Phaeophyceae</taxon>
        <taxon>Ectocarpales</taxon>
        <taxon>Ectocarpaceae</taxon>
        <taxon>Ectocarpus</taxon>
    </lineage>
</organism>
<dbReference type="AlphaFoldDB" id="D8LMY3"/>
<dbReference type="Proteomes" id="UP000002630">
    <property type="component" value="Linkage Group LG15"/>
</dbReference>
<keyword evidence="2" id="KW-1185">Reference proteome</keyword>
<sequence length="97" mass="10660">MESKIKEMTEQLSKLEGLAGGNDGHTLLQQHQKEMLAKLREIRAAMATETGELDSVKEANAEVAKLREVIKRRDYRILHLSRALEAGASSSADPTSA</sequence>
<dbReference type="InParanoid" id="D8LMY3"/>
<reference evidence="1 2" key="1">
    <citation type="journal article" date="2010" name="Nature">
        <title>The Ectocarpus genome and the independent evolution of multicellularity in brown algae.</title>
        <authorList>
            <person name="Cock J.M."/>
            <person name="Sterck L."/>
            <person name="Rouze P."/>
            <person name="Scornet D."/>
            <person name="Allen A.E."/>
            <person name="Amoutzias G."/>
            <person name="Anthouard V."/>
            <person name="Artiguenave F."/>
            <person name="Aury J.M."/>
            <person name="Badger J.H."/>
            <person name="Beszteri B."/>
            <person name="Billiau K."/>
            <person name="Bonnet E."/>
            <person name="Bothwell J.H."/>
            <person name="Bowler C."/>
            <person name="Boyen C."/>
            <person name="Brownlee C."/>
            <person name="Carrano C.J."/>
            <person name="Charrier B."/>
            <person name="Cho G.Y."/>
            <person name="Coelho S.M."/>
            <person name="Collen J."/>
            <person name="Corre E."/>
            <person name="Da Silva C."/>
            <person name="Delage L."/>
            <person name="Delaroque N."/>
            <person name="Dittami S.M."/>
            <person name="Doulbeau S."/>
            <person name="Elias M."/>
            <person name="Farnham G."/>
            <person name="Gachon C.M."/>
            <person name="Gschloessl B."/>
            <person name="Heesch S."/>
            <person name="Jabbari K."/>
            <person name="Jubin C."/>
            <person name="Kawai H."/>
            <person name="Kimura K."/>
            <person name="Kloareg B."/>
            <person name="Kupper F.C."/>
            <person name="Lang D."/>
            <person name="Le Bail A."/>
            <person name="Leblanc C."/>
            <person name="Lerouge P."/>
            <person name="Lohr M."/>
            <person name="Lopez P.J."/>
            <person name="Martens C."/>
            <person name="Maumus F."/>
            <person name="Michel G."/>
            <person name="Miranda-Saavedra D."/>
            <person name="Morales J."/>
            <person name="Moreau H."/>
            <person name="Motomura T."/>
            <person name="Nagasato C."/>
            <person name="Napoli C.A."/>
            <person name="Nelson D.R."/>
            <person name="Nyvall-Collen P."/>
            <person name="Peters A.F."/>
            <person name="Pommier C."/>
            <person name="Potin P."/>
            <person name="Poulain J."/>
            <person name="Quesneville H."/>
            <person name="Read B."/>
            <person name="Rensing S.A."/>
            <person name="Ritter A."/>
            <person name="Rousvoal S."/>
            <person name="Samanta M."/>
            <person name="Samson G."/>
            <person name="Schroeder D.C."/>
            <person name="Segurens B."/>
            <person name="Strittmatter M."/>
            <person name="Tonon T."/>
            <person name="Tregear J.W."/>
            <person name="Valentin K."/>
            <person name="von Dassow P."/>
            <person name="Yamagishi T."/>
            <person name="Van de Peer Y."/>
            <person name="Wincker P."/>
        </authorList>
    </citation>
    <scope>NUCLEOTIDE SEQUENCE [LARGE SCALE GENOMIC DNA]</scope>
    <source>
        <strain evidence="2">Ec32 / CCAP1310/4</strain>
    </source>
</reference>
<accession>D8LMY3</accession>
<name>D8LMY3_ECTSI</name>
<gene>
    <name evidence="1" type="ORF">Esi_0041_0155</name>
</gene>
<proteinExistence type="predicted"/>
<evidence type="ECO:0000313" key="1">
    <source>
        <dbReference type="EMBL" id="CBN74784.1"/>
    </source>
</evidence>
<dbReference type="OrthoDB" id="10303235at2759"/>